<dbReference type="OrthoDB" id="203796at2759"/>
<feature type="transmembrane region" description="Helical" evidence="2">
    <location>
        <begin position="332"/>
        <end position="349"/>
    </location>
</feature>
<keyword evidence="2" id="KW-1133">Transmembrane helix</keyword>
<protein>
    <submittedName>
        <fullName evidence="3">Uncharacterized protein</fullName>
    </submittedName>
</protein>
<feature type="compositionally biased region" description="Polar residues" evidence="1">
    <location>
        <begin position="49"/>
        <end position="61"/>
    </location>
</feature>
<evidence type="ECO:0000313" key="4">
    <source>
        <dbReference type="Proteomes" id="UP000807469"/>
    </source>
</evidence>
<dbReference type="AlphaFoldDB" id="A0A9P6CQZ7"/>
<organism evidence="3 4">
    <name type="scientific">Pholiota conissans</name>
    <dbReference type="NCBI Taxonomy" id="109636"/>
    <lineage>
        <taxon>Eukaryota</taxon>
        <taxon>Fungi</taxon>
        <taxon>Dikarya</taxon>
        <taxon>Basidiomycota</taxon>
        <taxon>Agaricomycotina</taxon>
        <taxon>Agaricomycetes</taxon>
        <taxon>Agaricomycetidae</taxon>
        <taxon>Agaricales</taxon>
        <taxon>Agaricineae</taxon>
        <taxon>Strophariaceae</taxon>
        <taxon>Pholiota</taxon>
    </lineage>
</organism>
<accession>A0A9P6CQZ7</accession>
<sequence length="456" mass="52467">MIVDPVADSTDDKKQVSASSQLGEASISNPAPPPFESSQQDHELVDISGTESTPLIHTSPTDRALGPPPEFAPYNAEHFSLDNQDIVSHDPHLNSDGEALYRFLLSESHTSPSYLLHCHGTHSETRSRWVQERDSHGHSRSRRETYSEVVTDFDFYIEIFPDMSEGREPIQWSVRDDEPAYRGKMVREYEQSSPSFNNIQHGKRIATRKEAKKYKNWIKTRTRLGFPPWIQEEDMGRIYMDPAALPQVDALRSSKTLRQWADEYCASPKYLKEFVYEKILYGWNMEQIENVIRSTIKLTPYNGSLDVNIYPRGSKIFIRPNNKVSRMLSNKWLKFLSIILFIFPFVWLFKRFHSRGGGRWEVCGGAYPLKQWVPLDDGEEIPPGTDRTQRYMQTPTGPRKLIGQKEGEWFRVWEGVIKRAVIGRYQSPVPLPPSSLHPVEASLLDGYNEGPSLVEY</sequence>
<evidence type="ECO:0000313" key="3">
    <source>
        <dbReference type="EMBL" id="KAF9475612.1"/>
    </source>
</evidence>
<comment type="caution">
    <text evidence="3">The sequence shown here is derived from an EMBL/GenBank/DDBJ whole genome shotgun (WGS) entry which is preliminary data.</text>
</comment>
<dbReference type="Proteomes" id="UP000807469">
    <property type="component" value="Unassembled WGS sequence"/>
</dbReference>
<dbReference type="PANTHER" id="PTHR37848">
    <property type="entry name" value="EXPRESSED PROTEIN"/>
    <property type="match status" value="1"/>
</dbReference>
<name>A0A9P6CQZ7_9AGAR</name>
<keyword evidence="2" id="KW-0472">Membrane</keyword>
<reference evidence="3" key="1">
    <citation type="submission" date="2020-11" db="EMBL/GenBank/DDBJ databases">
        <authorList>
            <consortium name="DOE Joint Genome Institute"/>
            <person name="Ahrendt S."/>
            <person name="Riley R."/>
            <person name="Andreopoulos W."/>
            <person name="Labutti K."/>
            <person name="Pangilinan J."/>
            <person name="Ruiz-Duenas F.J."/>
            <person name="Barrasa J.M."/>
            <person name="Sanchez-Garcia M."/>
            <person name="Camarero S."/>
            <person name="Miyauchi S."/>
            <person name="Serrano A."/>
            <person name="Linde D."/>
            <person name="Babiker R."/>
            <person name="Drula E."/>
            <person name="Ayuso-Fernandez I."/>
            <person name="Pacheco R."/>
            <person name="Padilla G."/>
            <person name="Ferreira P."/>
            <person name="Barriuso J."/>
            <person name="Kellner H."/>
            <person name="Castanera R."/>
            <person name="Alfaro M."/>
            <person name="Ramirez L."/>
            <person name="Pisabarro A.G."/>
            <person name="Kuo A."/>
            <person name="Tritt A."/>
            <person name="Lipzen A."/>
            <person name="He G."/>
            <person name="Yan M."/>
            <person name="Ng V."/>
            <person name="Cullen D."/>
            <person name="Martin F."/>
            <person name="Rosso M.-N."/>
            <person name="Henrissat B."/>
            <person name="Hibbett D."/>
            <person name="Martinez A.T."/>
            <person name="Grigoriev I.V."/>
        </authorList>
    </citation>
    <scope>NUCLEOTIDE SEQUENCE</scope>
    <source>
        <strain evidence="3">CIRM-BRFM 674</strain>
    </source>
</reference>
<feature type="region of interest" description="Disordered" evidence="1">
    <location>
        <begin position="1"/>
        <end position="75"/>
    </location>
</feature>
<gene>
    <name evidence="3" type="ORF">BDN70DRAFT_864604</name>
</gene>
<dbReference type="PANTHER" id="PTHR37848:SF1">
    <property type="entry name" value="SUN DOMAIN-CONTAINING PROTEIN"/>
    <property type="match status" value="1"/>
</dbReference>
<evidence type="ECO:0000256" key="2">
    <source>
        <dbReference type="SAM" id="Phobius"/>
    </source>
</evidence>
<keyword evidence="2" id="KW-0812">Transmembrane</keyword>
<evidence type="ECO:0000256" key="1">
    <source>
        <dbReference type="SAM" id="MobiDB-lite"/>
    </source>
</evidence>
<keyword evidence="4" id="KW-1185">Reference proteome</keyword>
<dbReference type="EMBL" id="MU155325">
    <property type="protein sequence ID" value="KAF9475612.1"/>
    <property type="molecule type" value="Genomic_DNA"/>
</dbReference>
<feature type="compositionally biased region" description="Polar residues" evidence="1">
    <location>
        <begin position="16"/>
        <end position="29"/>
    </location>
</feature>
<proteinExistence type="predicted"/>